<proteinExistence type="predicted"/>
<evidence type="ECO:0000313" key="3">
    <source>
        <dbReference type="Proteomes" id="UP000235672"/>
    </source>
</evidence>
<name>A0A2J6PJD7_9HELO</name>
<accession>A0A2J6PJD7</accession>
<sequence length="154" mass="17601">FTNLPSELRIKIWKHSFPASRVVPVRFQRDSGQYTSNSAPPTLLHVSSESRSIFLSTYTNLMLSPKYNSIVFVNFDIDTIFFDSLDCSPDGDLSLDLARSPHSDRILSCAIDSQVWEVLRVFKYDPLSEVTMMPNLRTIALVMQRDRDNGESHQ</sequence>
<dbReference type="PANTHER" id="PTHR35910:SF6">
    <property type="entry name" value="2EXR DOMAIN-CONTAINING PROTEIN"/>
    <property type="match status" value="1"/>
</dbReference>
<dbReference type="OrthoDB" id="3513892at2759"/>
<dbReference type="PANTHER" id="PTHR35910">
    <property type="entry name" value="2EXR DOMAIN-CONTAINING PROTEIN"/>
    <property type="match status" value="1"/>
</dbReference>
<evidence type="ECO:0000313" key="2">
    <source>
        <dbReference type="EMBL" id="PMD14130.1"/>
    </source>
</evidence>
<organism evidence="2 3">
    <name type="scientific">Hyaloscypha hepaticicola</name>
    <dbReference type="NCBI Taxonomy" id="2082293"/>
    <lineage>
        <taxon>Eukaryota</taxon>
        <taxon>Fungi</taxon>
        <taxon>Dikarya</taxon>
        <taxon>Ascomycota</taxon>
        <taxon>Pezizomycotina</taxon>
        <taxon>Leotiomycetes</taxon>
        <taxon>Helotiales</taxon>
        <taxon>Hyaloscyphaceae</taxon>
        <taxon>Hyaloscypha</taxon>
    </lineage>
</organism>
<dbReference type="AlphaFoldDB" id="A0A2J6PJD7"/>
<reference evidence="2 3" key="1">
    <citation type="submission" date="2016-05" db="EMBL/GenBank/DDBJ databases">
        <title>A degradative enzymes factory behind the ericoid mycorrhizal symbiosis.</title>
        <authorList>
            <consortium name="DOE Joint Genome Institute"/>
            <person name="Martino E."/>
            <person name="Morin E."/>
            <person name="Grelet G."/>
            <person name="Kuo A."/>
            <person name="Kohler A."/>
            <person name="Daghino S."/>
            <person name="Barry K."/>
            <person name="Choi C."/>
            <person name="Cichocki N."/>
            <person name="Clum A."/>
            <person name="Copeland A."/>
            <person name="Hainaut M."/>
            <person name="Haridas S."/>
            <person name="Labutti K."/>
            <person name="Lindquist E."/>
            <person name="Lipzen A."/>
            <person name="Khouja H.-R."/>
            <person name="Murat C."/>
            <person name="Ohm R."/>
            <person name="Olson A."/>
            <person name="Spatafora J."/>
            <person name="Veneault-Fourrey C."/>
            <person name="Henrissat B."/>
            <person name="Grigoriev I."/>
            <person name="Martin F."/>
            <person name="Perotto S."/>
        </authorList>
    </citation>
    <scope>NUCLEOTIDE SEQUENCE [LARGE SCALE GENOMIC DNA]</scope>
    <source>
        <strain evidence="2 3">UAMH 7357</strain>
    </source>
</reference>
<gene>
    <name evidence="2" type="ORF">NA56DRAFT_545630</name>
</gene>
<dbReference type="Pfam" id="PF20150">
    <property type="entry name" value="2EXR"/>
    <property type="match status" value="1"/>
</dbReference>
<dbReference type="EMBL" id="KZ613524">
    <property type="protein sequence ID" value="PMD14130.1"/>
    <property type="molecule type" value="Genomic_DNA"/>
</dbReference>
<protein>
    <recommendedName>
        <fullName evidence="1">2EXR domain-containing protein</fullName>
    </recommendedName>
</protein>
<feature type="non-terminal residue" evidence="2">
    <location>
        <position position="1"/>
    </location>
</feature>
<feature type="non-terminal residue" evidence="2">
    <location>
        <position position="154"/>
    </location>
</feature>
<evidence type="ECO:0000259" key="1">
    <source>
        <dbReference type="Pfam" id="PF20150"/>
    </source>
</evidence>
<keyword evidence="3" id="KW-1185">Reference proteome</keyword>
<dbReference type="InterPro" id="IPR045518">
    <property type="entry name" value="2EXR"/>
</dbReference>
<dbReference type="Proteomes" id="UP000235672">
    <property type="component" value="Unassembled WGS sequence"/>
</dbReference>
<feature type="domain" description="2EXR" evidence="1">
    <location>
        <begin position="1"/>
        <end position="80"/>
    </location>
</feature>